<dbReference type="Gene3D" id="2.160.20.10">
    <property type="entry name" value="Single-stranded right-handed beta-helix, Pectin lyase-like"/>
    <property type="match status" value="2"/>
</dbReference>
<evidence type="ECO:0000313" key="15">
    <source>
        <dbReference type="Proteomes" id="UP000187158"/>
    </source>
</evidence>
<dbReference type="InterPro" id="IPR013783">
    <property type="entry name" value="Ig-like_fold"/>
</dbReference>
<keyword evidence="11" id="KW-1133">Transmembrane helix</keyword>
<dbReference type="PROSITE" id="PS50853">
    <property type="entry name" value="FN3"/>
    <property type="match status" value="2"/>
</dbReference>
<name>A0ABX3GPF9_9BACL</name>
<dbReference type="CDD" id="cd04080">
    <property type="entry name" value="CBM6_cellulase-like"/>
    <property type="match status" value="2"/>
</dbReference>
<dbReference type="Pfam" id="PF12708">
    <property type="entry name" value="Pect-lyase_RHGA_epim"/>
    <property type="match status" value="1"/>
</dbReference>
<dbReference type="SMART" id="SM00710">
    <property type="entry name" value="PbH1"/>
    <property type="match status" value="7"/>
</dbReference>
<accession>A0ABX3GPF9</accession>
<dbReference type="PROSITE" id="PS51175">
    <property type="entry name" value="CBM6"/>
    <property type="match status" value="2"/>
</dbReference>
<keyword evidence="11" id="KW-0812">Transmembrane</keyword>
<dbReference type="InterPro" id="IPR006584">
    <property type="entry name" value="Cellulose-bd_IV"/>
</dbReference>
<feature type="domain" description="Fibronectin type-III" evidence="12">
    <location>
        <begin position="311"/>
        <end position="403"/>
    </location>
</feature>
<keyword evidence="7" id="KW-0063">Aspartyl esterase</keyword>
<dbReference type="InterPro" id="IPR036116">
    <property type="entry name" value="FN3_sf"/>
</dbReference>
<keyword evidence="9" id="KW-0326">Glycosidase</keyword>
<dbReference type="SUPFAM" id="SSF51126">
    <property type="entry name" value="Pectin lyase-like"/>
    <property type="match status" value="3"/>
</dbReference>
<dbReference type="SMART" id="SM00606">
    <property type="entry name" value="CBD_IV"/>
    <property type="match status" value="2"/>
</dbReference>
<gene>
    <name evidence="14" type="ORF">BSO21_17045</name>
</gene>
<evidence type="ECO:0000256" key="2">
    <source>
        <dbReference type="ARBA" id="ARBA00008891"/>
    </source>
</evidence>
<dbReference type="SUPFAM" id="SSF51055">
    <property type="entry name" value="Carbohydrate binding domain"/>
    <property type="match status" value="1"/>
</dbReference>
<dbReference type="Gene3D" id="2.60.120.260">
    <property type="entry name" value="Galactose-binding domain-like"/>
    <property type="match status" value="2"/>
</dbReference>
<dbReference type="InterPro" id="IPR008965">
    <property type="entry name" value="CBM2/CBM3_carb-bd_dom_sf"/>
</dbReference>
<dbReference type="InterPro" id="IPR036573">
    <property type="entry name" value="CBM_sf_5/12"/>
</dbReference>
<reference evidence="14 15" key="1">
    <citation type="submission" date="2016-11" db="EMBL/GenBank/DDBJ databases">
        <title>Paenibacillus species isolates.</title>
        <authorList>
            <person name="Beno S.M."/>
        </authorList>
    </citation>
    <scope>NUCLEOTIDE SEQUENCE [LARGE SCALE GENOMIC DNA]</scope>
    <source>
        <strain evidence="14 15">FSL H7-0433</strain>
    </source>
</reference>
<evidence type="ECO:0000256" key="9">
    <source>
        <dbReference type="ARBA" id="ARBA00023295"/>
    </source>
</evidence>
<dbReference type="Pfam" id="PF00295">
    <property type="entry name" value="Glyco_hydro_28"/>
    <property type="match status" value="1"/>
</dbReference>
<dbReference type="InterPro" id="IPR003610">
    <property type="entry name" value="CBM5/12"/>
</dbReference>
<keyword evidence="11" id="KW-0472">Membrane</keyword>
<dbReference type="CDD" id="cd00063">
    <property type="entry name" value="FN3"/>
    <property type="match status" value="3"/>
</dbReference>
<dbReference type="InterPro" id="IPR000743">
    <property type="entry name" value="Glyco_hydro_28"/>
</dbReference>
<dbReference type="Pfam" id="PF03422">
    <property type="entry name" value="CBM_6"/>
    <property type="match status" value="2"/>
</dbReference>
<evidence type="ECO:0000259" key="13">
    <source>
        <dbReference type="PROSITE" id="PS51175"/>
    </source>
</evidence>
<dbReference type="EMBL" id="MPVP01000107">
    <property type="protein sequence ID" value="OMD31891.1"/>
    <property type="molecule type" value="Genomic_DNA"/>
</dbReference>
<dbReference type="SUPFAM" id="SSF49785">
    <property type="entry name" value="Galactose-binding domain-like"/>
    <property type="match status" value="2"/>
</dbReference>
<proteinExistence type="inferred from homology"/>
<dbReference type="InterPro" id="IPR012334">
    <property type="entry name" value="Pectin_lyas_fold"/>
</dbReference>
<dbReference type="Pfam" id="PF07554">
    <property type="entry name" value="FIVAR"/>
    <property type="match status" value="2"/>
</dbReference>
<evidence type="ECO:0000259" key="12">
    <source>
        <dbReference type="PROSITE" id="PS50853"/>
    </source>
</evidence>
<dbReference type="InterPro" id="IPR000070">
    <property type="entry name" value="Pectinesterase_cat"/>
</dbReference>
<dbReference type="InterPro" id="IPR014756">
    <property type="entry name" value="Ig_E-set"/>
</dbReference>
<keyword evidence="15" id="KW-1185">Reference proteome</keyword>
<dbReference type="Gene3D" id="1.20.1270.90">
    <property type="entry name" value="AF1782-like"/>
    <property type="match status" value="2"/>
</dbReference>
<evidence type="ECO:0000256" key="8">
    <source>
        <dbReference type="ARBA" id="ARBA00023277"/>
    </source>
</evidence>
<dbReference type="InterPro" id="IPR011050">
    <property type="entry name" value="Pectin_lyase_fold/virulence"/>
</dbReference>
<dbReference type="InterPro" id="IPR011081">
    <property type="entry name" value="Big_4"/>
</dbReference>
<dbReference type="SUPFAM" id="SSF49384">
    <property type="entry name" value="Carbohydrate-binding domain"/>
    <property type="match status" value="1"/>
</dbReference>
<dbReference type="Proteomes" id="UP000187158">
    <property type="component" value="Unassembled WGS sequence"/>
</dbReference>
<dbReference type="Pfam" id="PF03442">
    <property type="entry name" value="CBM_X2"/>
    <property type="match status" value="1"/>
</dbReference>
<keyword evidence="4" id="KW-0732">Signal</keyword>
<keyword evidence="10" id="KW-0624">Polysaccharide degradation</keyword>
<feature type="domain" description="Fibronectin type-III" evidence="12">
    <location>
        <begin position="219"/>
        <end position="310"/>
    </location>
</feature>
<evidence type="ECO:0000256" key="10">
    <source>
        <dbReference type="ARBA" id="ARBA00023326"/>
    </source>
</evidence>
<organism evidence="14 15">
    <name type="scientific">Paenibacillus odorifer</name>
    <dbReference type="NCBI Taxonomy" id="189426"/>
    <lineage>
        <taxon>Bacteria</taxon>
        <taxon>Bacillati</taxon>
        <taxon>Bacillota</taxon>
        <taxon>Bacilli</taxon>
        <taxon>Bacillales</taxon>
        <taxon>Paenibacillaceae</taxon>
        <taxon>Paenibacillus</taxon>
    </lineage>
</organism>
<keyword evidence="5" id="KW-0378">Hydrolase</keyword>
<feature type="domain" description="CBM6" evidence="13">
    <location>
        <begin position="979"/>
        <end position="1099"/>
    </location>
</feature>
<dbReference type="InterPro" id="IPR008979">
    <property type="entry name" value="Galactose-bd-like_sf"/>
</dbReference>
<dbReference type="InterPro" id="IPR003961">
    <property type="entry name" value="FN3_dom"/>
</dbReference>
<dbReference type="PROSITE" id="PS00018">
    <property type="entry name" value="EF_HAND_1"/>
    <property type="match status" value="1"/>
</dbReference>
<comment type="similarity">
    <text evidence="1">Belongs to the glycosyl hydrolase 28 family.</text>
</comment>
<dbReference type="CDD" id="cd12214">
    <property type="entry name" value="ChiA1_BD"/>
    <property type="match status" value="1"/>
</dbReference>
<keyword evidence="6" id="KW-0136">Cellulose degradation</keyword>
<evidence type="ECO:0000313" key="14">
    <source>
        <dbReference type="EMBL" id="OMD31891.1"/>
    </source>
</evidence>
<dbReference type="Pfam" id="PF07532">
    <property type="entry name" value="Big_4"/>
    <property type="match status" value="1"/>
</dbReference>
<dbReference type="InterPro" id="IPR005102">
    <property type="entry name" value="Carbo-bd_X2"/>
</dbReference>
<sequence>MNRTAPWGQEDTISRKVTAIAIIVAMIMSLLYGYSPRTAAAAAASWQANTTYTINDWVIYNDLEYQCIQAHTSEEGLKPSIAVAYWAKNGKPIPGKLEAENWDSMQGVQNEATTDTGAGLDVGNIEAGDWLEYKVNVASAGIYTVDFRLATKYSDKELQLQDSRGTVLAAVYVPNTTGWQKWTTVSVSANLSAGPQTLRITTNTGNFNINWMMFTDVLSASTPTGVTGKAGDTQAMLNWPAVTGAISYNVKRSETTGGPYELIKNMDSNRYVDSKLMNDKTYYYVVSAVTDSGESPNSMEVGITPILLPDIPAAPTGLTGIARDSQVTLKWESVEGAEQYHLLRRDDGGAKYSVIASDLTATQYNDAGLTDGMVYEYTVQAQNAGGLSENSVSAKISPVTPLAKPAGLIAVPGDARVDITWNPVPGASSYSVKRSVISGRTYSVVASNLTAPEFTDSTVHNGTNYYYVVSALSAQTESMNSDQARVSPVHFQQGVPSSPNEVTAQAGVSKVNLQWTEVAEADSYLVKRAASLAGPFTTIASVTQTNYLDNSITNGLTYYYVVSAVNARGSGADSLIQIATPAKVIVVAKDGTGDYTTVTDALNSIPTGNSTRRVIYIQDGIYHEKVAVPNSKPLVSLVGESRDGTILTYDDYANSGIGTGNSHTLLVSASDFTAENMTIRNTSFERGNVGPAVALNVTGDRAIFTNVYLAGFQDTLYANGGRQYFNRCIIEGDVDWIFGNAAAYFYDSEIKFVGGFGGHMTAASTDEKAEFGYVFMNSRLTRGTSSLKESVTHDPWRPEWDIDTKLAATNGSLDLGRPWRANANVKYINTWMDAHIKAVGWDNWGNPSNESTARYGEYNSSGPGANAKGRYRWSSQLTSDEANQYTVQNVLKGADGWDPTLFGTLPGHEQNEQQPASPTGLSVTFPSGVDATLGDSPVALSWNTVEGASSYRVYRGSEAGGPYLPIASDLIPSSTSPLATIQGEDWTAMYGVKTQNTSDEGGGLNVSYIDPGDWMDYAIQVPAGGFYTLDLRVSAPDSGKQLQLKSGNGSVLSTVDIPQTGDWQSWTTVSVNVNLPAGNQTLRLYSVTGSYNLNWLRLTEGVKDKVQYSDMVVNTGAPFYYVVTAVNANGESVYSTEVSLSSAPVKFDRNHENQADLTVSVKRSGDTMTGIMLGTHALNKGTDYTANGSIYTLCDVFLSQLPIGKNTLTFTFASGTKILLAIEVVNSTMLPGQTLSNIPTLELYSLEGVAPFLPSIVPVQFTDGSEKALAVVWSSIDPAKYASVGNFTVQGTVTGTDVKATAKVSVKSADSVGVVTGGDDLQTYQKDLPFDMPAITLPTFPNVDFNIEDYGAVGDGITKNTAAFAKAIEAATLAGGGRVVVPAGVWLTGSIQMASNIDLHVEADALIQFSPDYDDYNLVNAKYQPMLAASGLSNIAITGKGVIDGNGQYWRYVKKGKVTTTQWNYLLSLGGVLTDNGSVWYPSQQAVGVYRPIMVDIYNSSNVLVDGPTFMNSPQFATSFTKIRNLLIRNSTVNNDAWYQNGDGLDVTSSQNVVLYHNTVNAGDDGIGMKASYDPSPTNALSEVVIADNIVFRSHGGLSIGSNTSGGIHNLAVRNNQYIGTDNGINIKSFVGGGGPIENIYIDGLHMQNIGYTALSINDFYTGHSEAVDNAQLGVDNRVPEVKNIHIRNVTVDGASEAVSIDALANVPLRNVELTNVKMSTQTGFVSSNTTDIQFNHVQIVPANGTLYTMNNAADILLNDVLCPPGTSTFIHLKGFASNILLQDTDFSQAGIPFHLDSGISPSVITVSNPGSIQIPKAPANVSATTGRAEILLRWDEVAGADYYAVKRSVNSSEGYVTIASNVTDSTYLDNADLTAGNYYYVITAVNVGGESDNSNEVSAIVNAPSLSLPYATVMGEGTTFAGQQFGLVYGLNNDYVTESVSTVVYGQELTFEYDPDLILYDSVECLADEWGVESVDKDEVNGKITIKLASTGAGILPSGDMLKMLWHSSNLNYAGDTTAYLHLHPVLIADGSETVSKLSNTIYGMKIMIDKTVLASRVDVAKSLTADQYNPSTWLILQTYLTSAKVILAGSQATQNQVNAAASNLQLAMDGLDGASDKSALALKIAIAQATSDYATIGSKWGQYTKTVVNELNNAIGKAMQVVNNPNVTKVSVEQAIIDLDAALATFLSSANPASIGDLAILSAHYGISSAHTDWIRYQIYDLNKDGLLDIVDLAALAQLILHP</sequence>
<dbReference type="InterPro" id="IPR006626">
    <property type="entry name" value="PbH1"/>
</dbReference>
<dbReference type="RefSeq" id="WP_076219244.1">
    <property type="nucleotide sequence ID" value="NZ_MPVP01000107.1"/>
</dbReference>
<protein>
    <recommendedName>
        <fullName evidence="3">Probable pectate lyase C</fullName>
    </recommendedName>
</protein>
<dbReference type="Gene3D" id="2.10.10.20">
    <property type="entry name" value="Carbohydrate-binding module superfamily 5/12"/>
    <property type="match status" value="1"/>
</dbReference>
<dbReference type="Pfam" id="PF02839">
    <property type="entry name" value="CBM_5_12"/>
    <property type="match status" value="1"/>
</dbReference>
<dbReference type="SUPFAM" id="SSF81296">
    <property type="entry name" value="E set domains"/>
    <property type="match status" value="1"/>
</dbReference>
<dbReference type="PANTHER" id="PTHR31321:SF57">
    <property type="entry name" value="PECTINESTERASE 53-RELATED"/>
    <property type="match status" value="1"/>
</dbReference>
<dbReference type="Gene3D" id="2.60.40.10">
    <property type="entry name" value="Immunoglobulins"/>
    <property type="match status" value="6"/>
</dbReference>
<dbReference type="SMART" id="SM00060">
    <property type="entry name" value="FN3"/>
    <property type="match status" value="6"/>
</dbReference>
<dbReference type="InterPro" id="IPR036439">
    <property type="entry name" value="Dockerin_dom_sf"/>
</dbReference>
<dbReference type="PANTHER" id="PTHR31321">
    <property type="entry name" value="ACYL-COA THIOESTER HYDROLASE YBHC-RELATED"/>
    <property type="match status" value="1"/>
</dbReference>
<keyword evidence="8" id="KW-0119">Carbohydrate metabolism</keyword>
<comment type="similarity">
    <text evidence="2">Belongs to the pectinesterase family.</text>
</comment>
<evidence type="ECO:0000256" key="4">
    <source>
        <dbReference type="ARBA" id="ARBA00022729"/>
    </source>
</evidence>
<feature type="domain" description="CBM6" evidence="13">
    <location>
        <begin position="95"/>
        <end position="215"/>
    </location>
</feature>
<dbReference type="Gene3D" id="2.60.40.680">
    <property type="match status" value="1"/>
</dbReference>
<dbReference type="Gene3D" id="1.10.1330.10">
    <property type="entry name" value="Dockerin domain"/>
    <property type="match status" value="1"/>
</dbReference>
<dbReference type="InterPro" id="IPR018247">
    <property type="entry name" value="EF_Hand_1_Ca_BS"/>
</dbReference>
<evidence type="ECO:0000256" key="5">
    <source>
        <dbReference type="ARBA" id="ARBA00022801"/>
    </source>
</evidence>
<dbReference type="InterPro" id="IPR005084">
    <property type="entry name" value="CBM6"/>
</dbReference>
<evidence type="ECO:0000256" key="1">
    <source>
        <dbReference type="ARBA" id="ARBA00008834"/>
    </source>
</evidence>
<comment type="caution">
    <text evidence="14">The sequence shown here is derived from an EMBL/GenBank/DDBJ whole genome shotgun (WGS) entry which is preliminary data.</text>
</comment>
<evidence type="ECO:0000256" key="7">
    <source>
        <dbReference type="ARBA" id="ARBA00023085"/>
    </source>
</evidence>
<dbReference type="Pfam" id="PF01095">
    <property type="entry name" value="Pectinesterase"/>
    <property type="match status" value="1"/>
</dbReference>
<evidence type="ECO:0000256" key="3">
    <source>
        <dbReference type="ARBA" id="ARBA00016512"/>
    </source>
</evidence>
<evidence type="ECO:0000256" key="11">
    <source>
        <dbReference type="SAM" id="Phobius"/>
    </source>
</evidence>
<feature type="transmembrane region" description="Helical" evidence="11">
    <location>
        <begin position="17"/>
        <end position="35"/>
    </location>
</feature>
<evidence type="ECO:0000256" key="6">
    <source>
        <dbReference type="ARBA" id="ARBA00023001"/>
    </source>
</evidence>
<dbReference type="InterPro" id="IPR024535">
    <property type="entry name" value="RHGA/B-epi-like_pectate_lyase"/>
</dbReference>
<dbReference type="SUPFAM" id="SSF49265">
    <property type="entry name" value="Fibronectin type III"/>
    <property type="match status" value="3"/>
</dbReference>